<accession>A0A0B2V644</accession>
<comment type="caution">
    <text evidence="2">The sequence shown here is derived from an EMBL/GenBank/DDBJ whole genome shotgun (WGS) entry which is preliminary data.</text>
</comment>
<proteinExistence type="predicted"/>
<sequence length="86" mass="9580">MNVPAEQLRKYDQGVNEREGPETIGWEKEAESPRQEGFMHTASSEMHVGVVWVNGWTGCHADGFVGDVISLSRSRTEIESARCPSM</sequence>
<feature type="compositionally biased region" description="Basic and acidic residues" evidence="1">
    <location>
        <begin position="7"/>
        <end position="22"/>
    </location>
</feature>
<dbReference type="AlphaFoldDB" id="A0A0B2V644"/>
<evidence type="ECO:0000256" key="1">
    <source>
        <dbReference type="SAM" id="MobiDB-lite"/>
    </source>
</evidence>
<evidence type="ECO:0000313" key="3">
    <source>
        <dbReference type="Proteomes" id="UP000031036"/>
    </source>
</evidence>
<dbReference type="Proteomes" id="UP000031036">
    <property type="component" value="Unassembled WGS sequence"/>
</dbReference>
<feature type="region of interest" description="Disordered" evidence="1">
    <location>
        <begin position="1"/>
        <end position="22"/>
    </location>
</feature>
<keyword evidence="3" id="KW-1185">Reference proteome</keyword>
<evidence type="ECO:0000313" key="2">
    <source>
        <dbReference type="EMBL" id="KHN76979.1"/>
    </source>
</evidence>
<gene>
    <name evidence="2" type="ORF">Tcan_06015</name>
</gene>
<organism evidence="2 3">
    <name type="scientific">Toxocara canis</name>
    <name type="common">Canine roundworm</name>
    <dbReference type="NCBI Taxonomy" id="6265"/>
    <lineage>
        <taxon>Eukaryota</taxon>
        <taxon>Metazoa</taxon>
        <taxon>Ecdysozoa</taxon>
        <taxon>Nematoda</taxon>
        <taxon>Chromadorea</taxon>
        <taxon>Rhabditida</taxon>
        <taxon>Spirurina</taxon>
        <taxon>Ascaridomorpha</taxon>
        <taxon>Ascaridoidea</taxon>
        <taxon>Toxocaridae</taxon>
        <taxon>Toxocara</taxon>
    </lineage>
</organism>
<name>A0A0B2V644_TOXCA</name>
<dbReference type="EMBL" id="JPKZ01002389">
    <property type="protein sequence ID" value="KHN76979.1"/>
    <property type="molecule type" value="Genomic_DNA"/>
</dbReference>
<protein>
    <submittedName>
        <fullName evidence="2">Uncharacterized protein</fullName>
    </submittedName>
</protein>
<reference evidence="2 3" key="1">
    <citation type="submission" date="2014-11" db="EMBL/GenBank/DDBJ databases">
        <title>Genetic blueprint of the zoonotic pathogen Toxocara canis.</title>
        <authorList>
            <person name="Zhu X.-Q."/>
            <person name="Korhonen P.K."/>
            <person name="Cai H."/>
            <person name="Young N.D."/>
            <person name="Nejsum P."/>
            <person name="von Samson-Himmelstjerna G."/>
            <person name="Boag P.R."/>
            <person name="Tan P."/>
            <person name="Li Q."/>
            <person name="Min J."/>
            <person name="Yang Y."/>
            <person name="Wang X."/>
            <person name="Fang X."/>
            <person name="Hall R.S."/>
            <person name="Hofmann A."/>
            <person name="Sternberg P.W."/>
            <person name="Jex A.R."/>
            <person name="Gasser R.B."/>
        </authorList>
    </citation>
    <scope>NUCLEOTIDE SEQUENCE [LARGE SCALE GENOMIC DNA]</scope>
    <source>
        <strain evidence="2">PN_DK_2014</strain>
    </source>
</reference>